<dbReference type="GO" id="GO:0032259">
    <property type="term" value="P:methylation"/>
    <property type="evidence" value="ECO:0007669"/>
    <property type="project" value="UniProtKB-KW"/>
</dbReference>
<dbReference type="Gene3D" id="3.40.50.150">
    <property type="entry name" value="Vaccinia Virus protein VP39"/>
    <property type="match status" value="1"/>
</dbReference>
<dbReference type="OrthoDB" id="1119595at2"/>
<keyword evidence="2" id="KW-0489">Methyltransferase</keyword>
<dbReference type="InterPro" id="IPR029063">
    <property type="entry name" value="SAM-dependent_MTases_sf"/>
</dbReference>
<sequence>MTMNAQAFTGWVDQATAVAVSGWAAHAAQPDSPVRLAFYVNGEKAVVATCENPRPDAVAAGFPGARGFSVNLKPWLKDGSNALDVRVEPWGASLPNGQQLIHVGRAAEIGGYWSTQYSKTNTLTTRWWESDYIVRRINRRVCGEPLPGLSSGLHRLALQRFADRVPFARGVSVGCGTGSKERNVIKSGLVRHFTLFELSSVAIDQGRAQAAEAGLSENMTFRMEDGLVAETQEAVYDLVYWNNSLHHMFDVKAALEWSWRVLRKGGVLLMDDFVGPTRMQWSDQLLAINTSVRQAIPPQYLGVPGRPGQVLPTAVGRPTLAGIMSVDPSECADSANILPELTRIFPNPWVLKTGGGIYHLALNDVLHNIVAAQDYDLLEKLLELDDMCAEKGETHYAVAIAVK</sequence>
<evidence type="ECO:0000313" key="2">
    <source>
        <dbReference type="EMBL" id="RKP45599.1"/>
    </source>
</evidence>
<dbReference type="EMBL" id="RBZV01000009">
    <property type="protein sequence ID" value="RKP45599.1"/>
    <property type="molecule type" value="Genomic_DNA"/>
</dbReference>
<dbReference type="GO" id="GO:0008168">
    <property type="term" value="F:methyltransferase activity"/>
    <property type="evidence" value="ECO:0007669"/>
    <property type="project" value="UniProtKB-KW"/>
</dbReference>
<accession>A0A494XBT5</accession>
<organism evidence="2 3">
    <name type="scientific">Trinickia fusca</name>
    <dbReference type="NCBI Taxonomy" id="2419777"/>
    <lineage>
        <taxon>Bacteria</taxon>
        <taxon>Pseudomonadati</taxon>
        <taxon>Pseudomonadota</taxon>
        <taxon>Betaproteobacteria</taxon>
        <taxon>Burkholderiales</taxon>
        <taxon>Burkholderiaceae</taxon>
        <taxon>Trinickia</taxon>
    </lineage>
</organism>
<dbReference type="Pfam" id="PF13847">
    <property type="entry name" value="Methyltransf_31"/>
    <property type="match status" value="1"/>
</dbReference>
<dbReference type="CDD" id="cd02440">
    <property type="entry name" value="AdoMet_MTases"/>
    <property type="match status" value="1"/>
</dbReference>
<dbReference type="SUPFAM" id="SSF53335">
    <property type="entry name" value="S-adenosyl-L-methionine-dependent methyltransferases"/>
    <property type="match status" value="1"/>
</dbReference>
<dbReference type="RefSeq" id="WP_121280233.1">
    <property type="nucleotide sequence ID" value="NZ_RBZV01000009.1"/>
</dbReference>
<feature type="domain" description="Methyltransferase" evidence="1">
    <location>
        <begin position="173"/>
        <end position="278"/>
    </location>
</feature>
<name>A0A494XBT5_9BURK</name>
<evidence type="ECO:0000313" key="3">
    <source>
        <dbReference type="Proteomes" id="UP000280434"/>
    </source>
</evidence>
<dbReference type="Proteomes" id="UP000280434">
    <property type="component" value="Unassembled WGS sequence"/>
</dbReference>
<dbReference type="AlphaFoldDB" id="A0A494XBT5"/>
<keyword evidence="2" id="KW-0808">Transferase</keyword>
<comment type="caution">
    <text evidence="2">The sequence shown here is derived from an EMBL/GenBank/DDBJ whole genome shotgun (WGS) entry which is preliminary data.</text>
</comment>
<reference evidence="2 3" key="1">
    <citation type="submission" date="2018-10" db="EMBL/GenBank/DDBJ databases">
        <title>Paraburkholderia sp. 7MK8-2, isolated from soil.</title>
        <authorList>
            <person name="Gao Z.-H."/>
            <person name="Qiu L.-H."/>
        </authorList>
    </citation>
    <scope>NUCLEOTIDE SEQUENCE [LARGE SCALE GENOMIC DNA]</scope>
    <source>
        <strain evidence="2 3">7MK8-2</strain>
    </source>
</reference>
<keyword evidence="3" id="KW-1185">Reference proteome</keyword>
<gene>
    <name evidence="2" type="ORF">D7S89_19880</name>
</gene>
<proteinExistence type="predicted"/>
<dbReference type="InterPro" id="IPR025714">
    <property type="entry name" value="Methyltranfer_dom"/>
</dbReference>
<evidence type="ECO:0000259" key="1">
    <source>
        <dbReference type="Pfam" id="PF13847"/>
    </source>
</evidence>
<protein>
    <submittedName>
        <fullName evidence="2">Class I SAM-dependent methyltransferase</fullName>
    </submittedName>
</protein>